<dbReference type="Pfam" id="PF10306">
    <property type="entry name" value="FLILHELTA"/>
    <property type="match status" value="1"/>
</dbReference>
<name>A0A9Q0AJ91_9PEZI</name>
<dbReference type="EMBL" id="JAFIMR010000046">
    <property type="protein sequence ID" value="KAI1856108.1"/>
    <property type="molecule type" value="Genomic_DNA"/>
</dbReference>
<sequence>MPFLRLLHARVPTTSAETLRYTLLRPRRPLNARFSSNKPPSSSPDLTPKQQSRFDRILTRTQRWLPKRFHPTLQNFRAAPGSHVVAFLLVHEITAVLPIFGLVTAFRYYDVVPAGYVFGPWAPYVQEGAFKFLRWFRRKGWFGLGDEDTQEGERRLEEELGREADRERERSRGNPAGAWAFLGRLRGSSSKEDAQTVEMVEQARSKTSRAVEMVREKATLKNTESGYKLGVQLVAAYAITKVLLIPRIAFSLWATPSAARAMIWARRALFRR</sequence>
<reference evidence="2" key="1">
    <citation type="submission" date="2021-03" db="EMBL/GenBank/DDBJ databases">
        <title>Revisited historic fungal species revealed as producer of novel bioactive compounds through whole genome sequencing and comparative genomics.</title>
        <authorList>
            <person name="Vignolle G.A."/>
            <person name="Hochenegger N."/>
            <person name="Mach R.L."/>
            <person name="Mach-Aigner A.R."/>
            <person name="Javad Rahimi M."/>
            <person name="Salim K.A."/>
            <person name="Chan C.M."/>
            <person name="Lim L.B.L."/>
            <person name="Cai F."/>
            <person name="Druzhinina I.S."/>
            <person name="U'Ren J.M."/>
            <person name="Derntl C."/>
        </authorList>
    </citation>
    <scope>NUCLEOTIDE SEQUENCE</scope>
    <source>
        <strain evidence="2">TUCIM 5799</strain>
    </source>
</reference>
<feature type="compositionally biased region" description="Polar residues" evidence="1">
    <location>
        <begin position="33"/>
        <end position="51"/>
    </location>
</feature>
<dbReference type="PANTHER" id="PTHR28002:SF1">
    <property type="entry name" value="MIOREX COMPLEX COMPONENT 11"/>
    <property type="match status" value="1"/>
</dbReference>
<feature type="region of interest" description="Disordered" evidence="1">
    <location>
        <begin position="152"/>
        <end position="172"/>
    </location>
</feature>
<dbReference type="GO" id="GO:0005739">
    <property type="term" value="C:mitochondrion"/>
    <property type="evidence" value="ECO:0007669"/>
    <property type="project" value="TreeGrafter"/>
</dbReference>
<dbReference type="AlphaFoldDB" id="A0A9Q0AJ91"/>
<organism evidence="2 3">
    <name type="scientific">Neoarthrinium moseri</name>
    <dbReference type="NCBI Taxonomy" id="1658444"/>
    <lineage>
        <taxon>Eukaryota</taxon>
        <taxon>Fungi</taxon>
        <taxon>Dikarya</taxon>
        <taxon>Ascomycota</taxon>
        <taxon>Pezizomycotina</taxon>
        <taxon>Sordariomycetes</taxon>
        <taxon>Xylariomycetidae</taxon>
        <taxon>Amphisphaeriales</taxon>
        <taxon>Apiosporaceae</taxon>
        <taxon>Neoarthrinium</taxon>
    </lineage>
</organism>
<evidence type="ECO:0000313" key="2">
    <source>
        <dbReference type="EMBL" id="KAI1856108.1"/>
    </source>
</evidence>
<keyword evidence="3" id="KW-1185">Reference proteome</keyword>
<dbReference type="Proteomes" id="UP000829685">
    <property type="component" value="Unassembled WGS sequence"/>
</dbReference>
<dbReference type="PANTHER" id="PTHR28002">
    <property type="entry name" value="MIOREX COMPLEX COMPONENT 11"/>
    <property type="match status" value="1"/>
</dbReference>
<evidence type="ECO:0000313" key="3">
    <source>
        <dbReference type="Proteomes" id="UP000829685"/>
    </source>
</evidence>
<comment type="caution">
    <text evidence="2">The sequence shown here is derived from an EMBL/GenBank/DDBJ whole genome shotgun (WGS) entry which is preliminary data.</text>
</comment>
<accession>A0A9Q0AJ91</accession>
<dbReference type="InterPro" id="IPR018811">
    <property type="entry name" value="MRX11"/>
</dbReference>
<proteinExistence type="predicted"/>
<protein>
    <submittedName>
        <fullName evidence="2">Uncharacterized protein</fullName>
    </submittedName>
</protein>
<evidence type="ECO:0000256" key="1">
    <source>
        <dbReference type="SAM" id="MobiDB-lite"/>
    </source>
</evidence>
<dbReference type="OrthoDB" id="5580261at2759"/>
<feature type="region of interest" description="Disordered" evidence="1">
    <location>
        <begin position="30"/>
        <end position="52"/>
    </location>
</feature>
<gene>
    <name evidence="2" type="ORF">JX265_011823</name>
</gene>